<accession>A0AA39QFV1</accession>
<evidence type="ECO:0000313" key="2">
    <source>
        <dbReference type="EMBL" id="KAK0501290.1"/>
    </source>
</evidence>
<comment type="caution">
    <text evidence="2">The sequence shown here is derived from an EMBL/GenBank/DDBJ whole genome shotgun (WGS) entry which is preliminary data.</text>
</comment>
<dbReference type="Proteomes" id="UP001175228">
    <property type="component" value="Unassembled WGS sequence"/>
</dbReference>
<feature type="region of interest" description="Disordered" evidence="1">
    <location>
        <begin position="82"/>
        <end position="101"/>
    </location>
</feature>
<evidence type="ECO:0000256" key="1">
    <source>
        <dbReference type="SAM" id="MobiDB-lite"/>
    </source>
</evidence>
<evidence type="ECO:0008006" key="4">
    <source>
        <dbReference type="Google" id="ProtNLM"/>
    </source>
</evidence>
<protein>
    <recommendedName>
        <fullName evidence="4">Heterokaryon incompatibility domain-containing protein</fullName>
    </recommendedName>
</protein>
<proteinExistence type="predicted"/>
<organism evidence="2 3">
    <name type="scientific">Armillaria luteobubalina</name>
    <dbReference type="NCBI Taxonomy" id="153913"/>
    <lineage>
        <taxon>Eukaryota</taxon>
        <taxon>Fungi</taxon>
        <taxon>Dikarya</taxon>
        <taxon>Basidiomycota</taxon>
        <taxon>Agaricomycotina</taxon>
        <taxon>Agaricomycetes</taxon>
        <taxon>Agaricomycetidae</taxon>
        <taxon>Agaricales</taxon>
        <taxon>Marasmiineae</taxon>
        <taxon>Physalacriaceae</taxon>
        <taxon>Armillaria</taxon>
    </lineage>
</organism>
<evidence type="ECO:0000313" key="3">
    <source>
        <dbReference type="Proteomes" id="UP001175228"/>
    </source>
</evidence>
<feature type="compositionally biased region" description="Polar residues" evidence="1">
    <location>
        <begin position="82"/>
        <end position="91"/>
    </location>
</feature>
<dbReference type="AlphaFoldDB" id="A0AA39QFV1"/>
<gene>
    <name evidence="2" type="ORF">EDD18DRAFT_1101101</name>
</gene>
<feature type="region of interest" description="Disordered" evidence="1">
    <location>
        <begin position="48"/>
        <end position="67"/>
    </location>
</feature>
<name>A0AA39QFV1_9AGAR</name>
<reference evidence="2" key="1">
    <citation type="submission" date="2023-06" db="EMBL/GenBank/DDBJ databases">
        <authorList>
            <consortium name="Lawrence Berkeley National Laboratory"/>
            <person name="Ahrendt S."/>
            <person name="Sahu N."/>
            <person name="Indic B."/>
            <person name="Wong-Bajracharya J."/>
            <person name="Merenyi Z."/>
            <person name="Ke H.-M."/>
            <person name="Monk M."/>
            <person name="Kocsube S."/>
            <person name="Drula E."/>
            <person name="Lipzen A."/>
            <person name="Balint B."/>
            <person name="Henrissat B."/>
            <person name="Andreopoulos B."/>
            <person name="Martin F.M."/>
            <person name="Harder C.B."/>
            <person name="Rigling D."/>
            <person name="Ford K.L."/>
            <person name="Foster G.D."/>
            <person name="Pangilinan J."/>
            <person name="Papanicolaou A."/>
            <person name="Barry K."/>
            <person name="LaButti K."/>
            <person name="Viragh M."/>
            <person name="Koriabine M."/>
            <person name="Yan M."/>
            <person name="Riley R."/>
            <person name="Champramary S."/>
            <person name="Plett K.L."/>
            <person name="Tsai I.J."/>
            <person name="Slot J."/>
            <person name="Sipos G."/>
            <person name="Plett J."/>
            <person name="Nagy L.G."/>
            <person name="Grigoriev I.V."/>
        </authorList>
    </citation>
    <scope>NUCLEOTIDE SEQUENCE</scope>
    <source>
        <strain evidence="2">HWK02</strain>
    </source>
</reference>
<keyword evidence="3" id="KW-1185">Reference proteome</keyword>
<dbReference type="EMBL" id="JAUEPU010000006">
    <property type="protein sequence ID" value="KAK0501290.1"/>
    <property type="molecule type" value="Genomic_DNA"/>
</dbReference>
<sequence>MSTIPPHIQAAIATMAQYLSTADSGNLHLSVNFVSDRNNINVPSETLLEIPEPTGSPSSEAPSGATRSRHYTIVRLEVPLASSLTGRQSGPNDIDEGPNSQTNVASDDLEDLDFFATVSRSLWGVTLPEVTLSAFTETGQAEPSIKVPKQRSYTGQRPVIPSSLADTPCTTLGIQGVLDRLNATLGTSHTLARPSLLSLLEDCIEKKYDFGMAYARLRPVWYPKDDRSMKEELCERENKDVEKRRKALVGNRIVDPYLPYRRVWDLFSNRVVPYWITRGEGPQPISHAWVDDEDREDVWTAINGKEWPVPIPKDADLRLLRIELVNLRVEYAWLDVLCLRQKGGPREDLRAEEWKLDVPTIGRACDLPEWTGAAIEFEGGDLDSDRCWFRRAWTLQEVGHERIITGDTPDGPMHAKEIDDNGNYETALLTRFHTQRKSLERGIYDVFAVLANMQKRVSTNPMDKVVGLAFRLRSISIPAYYENVMEPGMRAHFLFVYPGVGLVCKKWRPSWEQVMTQSLPADVDCYGSVKHVDETDEDWFEGLCIKKGLVRGLNVGSAEGDDRYGELVVDAADGNTHTFQIHANHNSPIPEDTYTLLGSHLRDFGDPTPQYWAVGQILGEKFEKVSVFVMDHEQAQRLGRLSLAPDSRNSDDEAFSEEYKECDTPTIDQPTLHAASVAKNLSWPANIRAEAAVILL</sequence>